<gene>
    <name evidence="4" type="ORF">SAMN04489716_5829</name>
</gene>
<dbReference type="Gene3D" id="2.60.40.290">
    <property type="match status" value="1"/>
</dbReference>
<feature type="domain" description="CBM2" evidence="3">
    <location>
        <begin position="129"/>
        <end position="237"/>
    </location>
</feature>
<dbReference type="Pfam" id="PF00553">
    <property type="entry name" value="CBM_2"/>
    <property type="match status" value="1"/>
</dbReference>
<name>A0A1H2CHJ3_9ACTN</name>
<sequence length="237" mass="23676">MAKHTTRQFILARIIFGSAAAVLLALVGWIAIRAGGGDENTAGKPLMVLPTGVVQAAAEGSLPASIPPLEAAPVSPSVSLSASASRSPSASASASRGPSASASTSGTPKPSKNTIKPSAGTSTSPAASPTPTADTMAATYSTSASWREGFITSIRVTNNGTEAREWTITLAYPSSAGVEVRGAWNATASRSGDTITLSGRSLAAGSSINVGFQAEKRSRDLVKPVSCAVGGGSCRVS</sequence>
<keyword evidence="5" id="KW-1185">Reference proteome</keyword>
<reference evidence="4 5" key="1">
    <citation type="submission" date="2016-10" db="EMBL/GenBank/DDBJ databases">
        <authorList>
            <person name="de Groot N.N."/>
        </authorList>
    </citation>
    <scope>NUCLEOTIDE SEQUENCE [LARGE SCALE GENOMIC DNA]</scope>
    <source>
        <strain evidence="4 5">DSM 43941</strain>
    </source>
</reference>
<evidence type="ECO:0000313" key="4">
    <source>
        <dbReference type="EMBL" id="SDT69789.1"/>
    </source>
</evidence>
<dbReference type="Proteomes" id="UP000198688">
    <property type="component" value="Chromosome I"/>
</dbReference>
<dbReference type="EMBL" id="LT629758">
    <property type="protein sequence ID" value="SDT69789.1"/>
    <property type="molecule type" value="Genomic_DNA"/>
</dbReference>
<dbReference type="InterPro" id="IPR008965">
    <property type="entry name" value="CBM2/CBM3_carb-bd_dom_sf"/>
</dbReference>
<dbReference type="PROSITE" id="PS51173">
    <property type="entry name" value="CBM2"/>
    <property type="match status" value="1"/>
</dbReference>
<protein>
    <submittedName>
        <fullName evidence="4">Cellulose binding domain-containing protein</fullName>
    </submittedName>
</protein>
<proteinExistence type="predicted"/>
<dbReference type="AlphaFoldDB" id="A0A1H2CHJ3"/>
<keyword evidence="2" id="KW-0472">Membrane</keyword>
<dbReference type="STRING" id="113562.SAMN04489716_5829"/>
<dbReference type="RefSeq" id="WP_092548072.1">
    <property type="nucleotide sequence ID" value="NZ_BOMJ01000063.1"/>
</dbReference>
<keyword evidence="2" id="KW-0812">Transmembrane</keyword>
<organism evidence="4 5">
    <name type="scientific">Actinoplanes derwentensis</name>
    <dbReference type="NCBI Taxonomy" id="113562"/>
    <lineage>
        <taxon>Bacteria</taxon>
        <taxon>Bacillati</taxon>
        <taxon>Actinomycetota</taxon>
        <taxon>Actinomycetes</taxon>
        <taxon>Micromonosporales</taxon>
        <taxon>Micromonosporaceae</taxon>
        <taxon>Actinoplanes</taxon>
    </lineage>
</organism>
<evidence type="ECO:0000256" key="2">
    <source>
        <dbReference type="SAM" id="Phobius"/>
    </source>
</evidence>
<dbReference type="OrthoDB" id="3297112at2"/>
<feature type="region of interest" description="Disordered" evidence="1">
    <location>
        <begin position="79"/>
        <end position="134"/>
    </location>
</feature>
<evidence type="ECO:0000313" key="5">
    <source>
        <dbReference type="Proteomes" id="UP000198688"/>
    </source>
</evidence>
<dbReference type="SMART" id="SM00637">
    <property type="entry name" value="CBD_II"/>
    <property type="match status" value="1"/>
</dbReference>
<dbReference type="GO" id="GO:0030247">
    <property type="term" value="F:polysaccharide binding"/>
    <property type="evidence" value="ECO:0007669"/>
    <property type="project" value="UniProtKB-UniRule"/>
</dbReference>
<dbReference type="InterPro" id="IPR012291">
    <property type="entry name" value="CBM2_carb-bd_dom_sf"/>
</dbReference>
<accession>A0A1H2CHJ3</accession>
<keyword evidence="2" id="KW-1133">Transmembrane helix</keyword>
<dbReference type="InterPro" id="IPR001919">
    <property type="entry name" value="CBD2"/>
</dbReference>
<dbReference type="SUPFAM" id="SSF49384">
    <property type="entry name" value="Carbohydrate-binding domain"/>
    <property type="match status" value="1"/>
</dbReference>
<evidence type="ECO:0000256" key="1">
    <source>
        <dbReference type="SAM" id="MobiDB-lite"/>
    </source>
</evidence>
<dbReference type="GO" id="GO:0004553">
    <property type="term" value="F:hydrolase activity, hydrolyzing O-glycosyl compounds"/>
    <property type="evidence" value="ECO:0007669"/>
    <property type="project" value="InterPro"/>
</dbReference>
<evidence type="ECO:0000259" key="3">
    <source>
        <dbReference type="PROSITE" id="PS51173"/>
    </source>
</evidence>
<feature type="transmembrane region" description="Helical" evidence="2">
    <location>
        <begin position="12"/>
        <end position="32"/>
    </location>
</feature>
<dbReference type="GO" id="GO:0005975">
    <property type="term" value="P:carbohydrate metabolic process"/>
    <property type="evidence" value="ECO:0007669"/>
    <property type="project" value="InterPro"/>
</dbReference>